<evidence type="ECO:0000313" key="3">
    <source>
        <dbReference type="Proteomes" id="UP000593563"/>
    </source>
</evidence>
<name>A0A6L5B9P7_APIGR</name>
<organism evidence="2 3">
    <name type="scientific">Apium graveolens</name>
    <name type="common">Celery</name>
    <dbReference type="NCBI Taxonomy" id="4045"/>
    <lineage>
        <taxon>Eukaryota</taxon>
        <taxon>Viridiplantae</taxon>
        <taxon>Streptophyta</taxon>
        <taxon>Embryophyta</taxon>
        <taxon>Tracheophyta</taxon>
        <taxon>Spermatophyta</taxon>
        <taxon>Magnoliopsida</taxon>
        <taxon>eudicotyledons</taxon>
        <taxon>Gunneridae</taxon>
        <taxon>Pentapetalae</taxon>
        <taxon>asterids</taxon>
        <taxon>campanulids</taxon>
        <taxon>Apiales</taxon>
        <taxon>Apiaceae</taxon>
        <taxon>Apioideae</taxon>
        <taxon>apioid superclade</taxon>
        <taxon>Apieae</taxon>
        <taxon>Apium</taxon>
    </lineage>
</organism>
<dbReference type="AlphaFoldDB" id="A0A6L5B9P7"/>
<dbReference type="PANTHER" id="PTHR33070">
    <property type="entry name" value="OS06G0725500 PROTEIN"/>
    <property type="match status" value="1"/>
</dbReference>
<sequence length="330" mass="37005">MAGSIAVSKPTSHSRSSSFPSKSHPLTTSVEDQLSRLRASETASTSASTTCDNLDSLQDLHQHINELFHLPSFQRAFSKKRSALDEILEGSLRLLEFCSIAKEALLSTKDSIQVLQSSLRRKTRETGLTLEVMAYMVSRKKIKQLVSKSMKSLINFEKNISLPLSNEDADLVAIVNMAREVHAISFSVLKSVLSHVSETKVTSKQSGWLKVSKLMKPKRVSFDTKETEGHEMKKIDEALNAFTTQKSFKDNTVHNVLKQLQTLECSIQELEEGLEPIFRCLLNTRSMIHIISSDGGSYDKFNSGRILFLGIKTENSCRSYCKQSWNDPEL</sequence>
<dbReference type="GO" id="GO:0048367">
    <property type="term" value="P:shoot system development"/>
    <property type="evidence" value="ECO:0007669"/>
    <property type="project" value="InterPro"/>
</dbReference>
<keyword evidence="3" id="KW-1185">Reference proteome</keyword>
<comment type="caution">
    <text evidence="2">The sequence shown here is derived from an EMBL/GenBank/DDBJ whole genome shotgun (WGS) entry which is preliminary data.</text>
</comment>
<evidence type="ECO:0008006" key="4">
    <source>
        <dbReference type="Google" id="ProtNLM"/>
    </source>
</evidence>
<proteinExistence type="predicted"/>
<accession>A0A6L5B9P7</accession>
<evidence type="ECO:0000313" key="2">
    <source>
        <dbReference type="EMBL" id="KAF1002361.1"/>
    </source>
</evidence>
<evidence type="ECO:0000256" key="1">
    <source>
        <dbReference type="SAM" id="MobiDB-lite"/>
    </source>
</evidence>
<feature type="compositionally biased region" description="Low complexity" evidence="1">
    <location>
        <begin position="8"/>
        <end position="25"/>
    </location>
</feature>
<gene>
    <name evidence="2" type="ORF">AG4045_001598</name>
</gene>
<protein>
    <recommendedName>
        <fullName evidence="4">DUF241 domain-containing protein</fullName>
    </recommendedName>
</protein>
<dbReference type="Proteomes" id="UP000593563">
    <property type="component" value="Unassembled WGS sequence"/>
</dbReference>
<feature type="compositionally biased region" description="Low complexity" evidence="1">
    <location>
        <begin position="40"/>
        <end position="49"/>
    </location>
</feature>
<dbReference type="EMBL" id="WRXP01001393">
    <property type="protein sequence ID" value="KAF1002361.1"/>
    <property type="molecule type" value="Genomic_DNA"/>
</dbReference>
<feature type="region of interest" description="Disordered" evidence="1">
    <location>
        <begin position="1"/>
        <end position="49"/>
    </location>
</feature>
<reference evidence="2" key="1">
    <citation type="submission" date="2020-01" db="EMBL/GenBank/DDBJ databases">
        <title>The Celery Genome Sequence Reveals Sequential Paleo-tetraploidization, Resistance Gene Elimination, Karyotype Evolution, and Functional Innovation in Apiales.</title>
        <authorList>
            <person name="Song X."/>
        </authorList>
    </citation>
    <scope>NUCLEOTIDE SEQUENCE</scope>
    <source>
        <tissue evidence="2">Leaf</tissue>
    </source>
</reference>
<dbReference type="GO" id="GO:0048364">
    <property type="term" value="P:root development"/>
    <property type="evidence" value="ECO:0007669"/>
    <property type="project" value="InterPro"/>
</dbReference>
<dbReference type="InterPro" id="IPR004320">
    <property type="entry name" value="BPS1_pln"/>
</dbReference>
<dbReference type="Pfam" id="PF03087">
    <property type="entry name" value="BPS1"/>
    <property type="match status" value="1"/>
</dbReference>
<dbReference type="PANTHER" id="PTHR33070:SF129">
    <property type="entry name" value="DUF241 DOMAIN PROTEIN"/>
    <property type="match status" value="1"/>
</dbReference>